<dbReference type="eggNOG" id="COG1028">
    <property type="taxonomic scope" value="Bacteria"/>
</dbReference>
<dbReference type="GO" id="GO:0047838">
    <property type="term" value="F:D-xylose 1-dehydrogenase (NAD+) activity"/>
    <property type="evidence" value="ECO:0007669"/>
    <property type="project" value="UniProtKB-EC"/>
</dbReference>
<dbReference type="PANTHER" id="PTHR42760:SF133">
    <property type="entry name" value="3-OXOACYL-[ACYL-CARRIER-PROTEIN] REDUCTASE"/>
    <property type="match status" value="1"/>
</dbReference>
<keyword evidence="6" id="KW-1185">Reference proteome</keyword>
<evidence type="ECO:0000256" key="1">
    <source>
        <dbReference type="ARBA" id="ARBA00006484"/>
    </source>
</evidence>
<dbReference type="InterPro" id="IPR002347">
    <property type="entry name" value="SDR_fam"/>
</dbReference>
<accession>Q9A7B6</accession>
<organism evidence="5 6">
    <name type="scientific">Caulobacter vibrioides (strain ATCC 19089 / CIP 103742 / CB 15)</name>
    <name type="common">Caulobacter crescentus</name>
    <dbReference type="NCBI Taxonomy" id="190650"/>
    <lineage>
        <taxon>Bacteria</taxon>
        <taxon>Pseudomonadati</taxon>
        <taxon>Pseudomonadota</taxon>
        <taxon>Alphaproteobacteria</taxon>
        <taxon>Caulobacterales</taxon>
        <taxon>Caulobacteraceae</taxon>
        <taxon>Caulobacter</taxon>
    </lineage>
</organism>
<sequence>MAGRLEGRVAAVTGASRGLGRATAALLAAEGAMVALLDLKAHWAQAAADEIIAAGGKAVGLGCDVSDREALTATLGAVNDAHGRFDVLVNNAMWNVYEPLAAIRPESLDRMVSVGFSGVIWGMQAAAPLMAASGGGSIVNIASVSAQLGIPNGIAYCGVKAGVAGMTRAAAAELGAMNIRVNAVAPSTVDTEGVRRVVSEERIAMRIGQTPLGRLGTTEDIAKAVRYLACDDSDFVTGQMLTVDGGLATALS</sequence>
<dbReference type="Pfam" id="PF13561">
    <property type="entry name" value="adh_short_C2"/>
    <property type="match status" value="1"/>
</dbReference>
<dbReference type="EC" id="1.1.1.175" evidence="3"/>
<dbReference type="KEGG" id="ccr:CC_1808"/>
<dbReference type="InterPro" id="IPR036291">
    <property type="entry name" value="NAD(P)-bd_dom_sf"/>
</dbReference>
<dbReference type="AlphaFoldDB" id="Q9A7B6"/>
<evidence type="ECO:0000313" key="6">
    <source>
        <dbReference type="Proteomes" id="UP000001816"/>
    </source>
</evidence>
<dbReference type="PRINTS" id="PR00081">
    <property type="entry name" value="GDHRDH"/>
</dbReference>
<dbReference type="PANTHER" id="PTHR42760">
    <property type="entry name" value="SHORT-CHAIN DEHYDROGENASES/REDUCTASES FAMILY MEMBER"/>
    <property type="match status" value="1"/>
</dbReference>
<protein>
    <recommendedName>
        <fullName evidence="4">D-xylose 1-dehydrogenase</fullName>
        <ecNumber evidence="3">1.1.1.175</ecNumber>
    </recommendedName>
</protein>
<proteinExistence type="inferred from homology"/>
<dbReference type="BioCyc" id="CAULO:CC1808-MONOMER"/>
<name>Q9A7B6_CAUVC</name>
<dbReference type="EnsemblBacteria" id="AAK23784">
    <property type="protein sequence ID" value="AAK23784"/>
    <property type="gene ID" value="CC_1808"/>
</dbReference>
<dbReference type="HOGENOM" id="CLU_010194_1_0_5"/>
<keyword evidence="2" id="KW-0560">Oxidoreductase</keyword>
<dbReference type="STRING" id="190650.CC_1808"/>
<dbReference type="PRINTS" id="PR00080">
    <property type="entry name" value="SDRFAMILY"/>
</dbReference>
<dbReference type="FunFam" id="3.40.50.720:FF:000084">
    <property type="entry name" value="Short-chain dehydrogenase reductase"/>
    <property type="match status" value="1"/>
</dbReference>
<comment type="similarity">
    <text evidence="1">Belongs to the short-chain dehydrogenases/reductases (SDR) family.</text>
</comment>
<dbReference type="EMBL" id="AE005673">
    <property type="protein sequence ID" value="AAK23784.1"/>
    <property type="molecule type" value="Genomic_DNA"/>
</dbReference>
<evidence type="ECO:0000256" key="4">
    <source>
        <dbReference type="ARBA" id="ARBA00069939"/>
    </source>
</evidence>
<evidence type="ECO:0000256" key="2">
    <source>
        <dbReference type="ARBA" id="ARBA00023002"/>
    </source>
</evidence>
<dbReference type="Gene3D" id="3.40.50.720">
    <property type="entry name" value="NAD(P)-binding Rossmann-like Domain"/>
    <property type="match status" value="1"/>
</dbReference>
<dbReference type="PIR" id="D87473">
    <property type="entry name" value="D87473"/>
</dbReference>
<evidence type="ECO:0000313" key="5">
    <source>
        <dbReference type="EMBL" id="AAK23784.1"/>
    </source>
</evidence>
<dbReference type="SMR" id="Q9A7B6"/>
<dbReference type="SUPFAM" id="SSF51735">
    <property type="entry name" value="NAD(P)-binding Rossmann-fold domains"/>
    <property type="match status" value="1"/>
</dbReference>
<reference evidence="5 6" key="1">
    <citation type="journal article" date="2001" name="Proc. Natl. Acad. Sci. U.S.A.">
        <title>Complete genome sequence of Caulobacter crescentus.</title>
        <authorList>
            <person name="Nierman W.C."/>
            <person name="Feldblyum T.V."/>
            <person name="Laub M.T."/>
            <person name="Paulsen I.T."/>
            <person name="Nelson K.E."/>
            <person name="Eisen J.A."/>
            <person name="Heidelberg J.F."/>
            <person name="Alley M.R."/>
            <person name="Ohta N."/>
            <person name="Maddock J.R."/>
            <person name="Potocka I."/>
            <person name="Nelson W.C."/>
            <person name="Newton A."/>
            <person name="Stephens C."/>
            <person name="Phadke N.D."/>
            <person name="Ely B."/>
            <person name="DeBoy R.T."/>
            <person name="Dodson R.J."/>
            <person name="Durkin A.S."/>
            <person name="Gwinn M.L."/>
            <person name="Haft D.H."/>
            <person name="Kolonay J.F."/>
            <person name="Smit J."/>
            <person name="Craven M.B."/>
            <person name="Khouri H."/>
            <person name="Shetty J."/>
            <person name="Berry K."/>
            <person name="Utterback T."/>
            <person name="Tran K."/>
            <person name="Wolf A."/>
            <person name="Vamathevan J."/>
            <person name="Ermolaeva M."/>
            <person name="White O."/>
            <person name="Salzberg S.L."/>
            <person name="Venter J.C."/>
            <person name="Shapiro L."/>
            <person name="Fraser C.M."/>
        </authorList>
    </citation>
    <scope>NUCLEOTIDE SEQUENCE [LARGE SCALE GENOMIC DNA]</scope>
    <source>
        <strain evidence="6">ATCC 19089 / CB15</strain>
    </source>
</reference>
<dbReference type="NCBIfam" id="NF005559">
    <property type="entry name" value="PRK07231.1"/>
    <property type="match status" value="1"/>
</dbReference>
<dbReference type="PATRIC" id="fig|190650.5.peg.1827"/>
<gene>
    <name evidence="5" type="ordered locus">CC_1808</name>
</gene>
<dbReference type="Proteomes" id="UP000001816">
    <property type="component" value="Chromosome"/>
</dbReference>
<evidence type="ECO:0000256" key="3">
    <source>
        <dbReference type="ARBA" id="ARBA00066641"/>
    </source>
</evidence>